<evidence type="ECO:0000256" key="4">
    <source>
        <dbReference type="ARBA" id="ARBA00022692"/>
    </source>
</evidence>
<protein>
    <submittedName>
        <fullName evidence="9">Peptide/nickel transport system permease protein</fullName>
    </submittedName>
</protein>
<dbReference type="GO" id="GO:0055085">
    <property type="term" value="P:transmembrane transport"/>
    <property type="evidence" value="ECO:0007669"/>
    <property type="project" value="InterPro"/>
</dbReference>
<dbReference type="AlphaFoldDB" id="A0A543CKU8"/>
<feature type="transmembrane region" description="Helical" evidence="7">
    <location>
        <begin position="173"/>
        <end position="191"/>
    </location>
</feature>
<feature type="transmembrane region" description="Helical" evidence="7">
    <location>
        <begin position="115"/>
        <end position="136"/>
    </location>
</feature>
<feature type="domain" description="ABC transmembrane type-1" evidence="8">
    <location>
        <begin position="109"/>
        <end position="298"/>
    </location>
</feature>
<keyword evidence="10" id="KW-1185">Reference proteome</keyword>
<feature type="transmembrane region" description="Helical" evidence="7">
    <location>
        <begin position="222"/>
        <end position="242"/>
    </location>
</feature>
<evidence type="ECO:0000256" key="6">
    <source>
        <dbReference type="ARBA" id="ARBA00023136"/>
    </source>
</evidence>
<dbReference type="InterPro" id="IPR000515">
    <property type="entry name" value="MetI-like"/>
</dbReference>
<organism evidence="9 10">
    <name type="scientific">Actinoallomurus bryophytorum</name>
    <dbReference type="NCBI Taxonomy" id="1490222"/>
    <lineage>
        <taxon>Bacteria</taxon>
        <taxon>Bacillati</taxon>
        <taxon>Actinomycetota</taxon>
        <taxon>Actinomycetes</taxon>
        <taxon>Streptosporangiales</taxon>
        <taxon>Thermomonosporaceae</taxon>
        <taxon>Actinoallomurus</taxon>
    </lineage>
</organism>
<keyword evidence="4 7" id="KW-0812">Transmembrane</keyword>
<comment type="subcellular location">
    <subcellularLocation>
        <location evidence="1 7">Cell membrane</location>
        <topology evidence="1 7">Multi-pass membrane protein</topology>
    </subcellularLocation>
</comment>
<name>A0A543CKU8_9ACTN</name>
<evidence type="ECO:0000256" key="3">
    <source>
        <dbReference type="ARBA" id="ARBA00022475"/>
    </source>
</evidence>
<keyword evidence="2 7" id="KW-0813">Transport</keyword>
<dbReference type="Pfam" id="PF00528">
    <property type="entry name" value="BPD_transp_1"/>
    <property type="match status" value="1"/>
</dbReference>
<keyword evidence="6 7" id="KW-0472">Membrane</keyword>
<dbReference type="EMBL" id="VFOZ01000001">
    <property type="protein sequence ID" value="TQL97517.1"/>
    <property type="molecule type" value="Genomic_DNA"/>
</dbReference>
<evidence type="ECO:0000256" key="2">
    <source>
        <dbReference type="ARBA" id="ARBA00022448"/>
    </source>
</evidence>
<evidence type="ECO:0000256" key="7">
    <source>
        <dbReference type="RuleBase" id="RU363032"/>
    </source>
</evidence>
<dbReference type="InterPro" id="IPR050366">
    <property type="entry name" value="BP-dependent_transpt_permease"/>
</dbReference>
<comment type="caution">
    <text evidence="9">The sequence shown here is derived from an EMBL/GenBank/DDBJ whole genome shotgun (WGS) entry which is preliminary data.</text>
</comment>
<dbReference type="PROSITE" id="PS50928">
    <property type="entry name" value="ABC_TM1"/>
    <property type="match status" value="1"/>
</dbReference>
<evidence type="ECO:0000313" key="9">
    <source>
        <dbReference type="EMBL" id="TQL97517.1"/>
    </source>
</evidence>
<dbReference type="InterPro" id="IPR025966">
    <property type="entry name" value="OppC_N"/>
</dbReference>
<proteinExistence type="inferred from homology"/>
<dbReference type="PANTHER" id="PTHR43386:SF1">
    <property type="entry name" value="D,D-DIPEPTIDE TRANSPORT SYSTEM PERMEASE PROTEIN DDPC-RELATED"/>
    <property type="match status" value="1"/>
</dbReference>
<comment type="similarity">
    <text evidence="7">Belongs to the binding-protein-dependent transport system permease family.</text>
</comment>
<dbReference type="Proteomes" id="UP000316096">
    <property type="component" value="Unassembled WGS sequence"/>
</dbReference>
<evidence type="ECO:0000313" key="10">
    <source>
        <dbReference type="Proteomes" id="UP000316096"/>
    </source>
</evidence>
<dbReference type="CDD" id="cd06261">
    <property type="entry name" value="TM_PBP2"/>
    <property type="match status" value="1"/>
</dbReference>
<reference evidence="9 10" key="1">
    <citation type="submission" date="2019-06" db="EMBL/GenBank/DDBJ databases">
        <title>Sequencing the genomes of 1000 actinobacteria strains.</title>
        <authorList>
            <person name="Klenk H.-P."/>
        </authorList>
    </citation>
    <scope>NUCLEOTIDE SEQUENCE [LARGE SCALE GENOMIC DNA]</scope>
    <source>
        <strain evidence="9 10">DSM 102200</strain>
    </source>
</reference>
<dbReference type="RefSeq" id="WP_141956244.1">
    <property type="nucleotide sequence ID" value="NZ_VFOZ01000001.1"/>
</dbReference>
<feature type="transmembrane region" description="Helical" evidence="7">
    <location>
        <begin position="276"/>
        <end position="298"/>
    </location>
</feature>
<dbReference type="Pfam" id="PF12911">
    <property type="entry name" value="OppC_N"/>
    <property type="match status" value="1"/>
</dbReference>
<keyword evidence="3" id="KW-1003">Cell membrane</keyword>
<gene>
    <name evidence="9" type="ORF">FB559_3108</name>
</gene>
<dbReference type="InterPro" id="IPR035906">
    <property type="entry name" value="MetI-like_sf"/>
</dbReference>
<dbReference type="SUPFAM" id="SSF161098">
    <property type="entry name" value="MetI-like"/>
    <property type="match status" value="1"/>
</dbReference>
<evidence type="ECO:0000256" key="1">
    <source>
        <dbReference type="ARBA" id="ARBA00004651"/>
    </source>
</evidence>
<feature type="transmembrane region" description="Helical" evidence="7">
    <location>
        <begin position="148"/>
        <end position="167"/>
    </location>
</feature>
<dbReference type="GO" id="GO:0005886">
    <property type="term" value="C:plasma membrane"/>
    <property type="evidence" value="ECO:0007669"/>
    <property type="project" value="UniProtKB-SubCell"/>
</dbReference>
<feature type="transmembrane region" description="Helical" evidence="7">
    <location>
        <begin position="39"/>
        <end position="60"/>
    </location>
</feature>
<dbReference type="PANTHER" id="PTHR43386">
    <property type="entry name" value="OLIGOPEPTIDE TRANSPORT SYSTEM PERMEASE PROTEIN APPC"/>
    <property type="match status" value="1"/>
</dbReference>
<evidence type="ECO:0000259" key="8">
    <source>
        <dbReference type="PROSITE" id="PS50928"/>
    </source>
</evidence>
<sequence length="318" mass="34081">MSLIDLEAEVPPAEAEEARAIKGRTPWQLAWARLRQDKIAIISAVVIVLILLMAVCAPLLTHWFGTDPTKTNTNTGLDPDGLPIGPGAHHLLGTDELGRDIFSRAIYGARVSLEVGLISTLIATIIGVAIGLVAGYYSGWLDSALSRVLEIVLSFPYLIVALVVAATIGPSETGEICVISAFSFAAIARVVRGQVIQIKAREYIEAARSLGASNLRIMVIDILPNLLAPVIVLATLLIPTAIVTESTLTFLGAGVDIRIPSWGGMLSESTQYYRVAWWYLFVPSGLLLLTTLAFNMLGDGVRDALDPRSERVLAKAGK</sequence>
<evidence type="ECO:0000256" key="5">
    <source>
        <dbReference type="ARBA" id="ARBA00022989"/>
    </source>
</evidence>
<dbReference type="OrthoDB" id="6637947at2"/>
<keyword evidence="5 7" id="KW-1133">Transmembrane helix</keyword>
<dbReference type="Gene3D" id="1.10.3720.10">
    <property type="entry name" value="MetI-like"/>
    <property type="match status" value="1"/>
</dbReference>
<accession>A0A543CKU8</accession>